<dbReference type="InterPro" id="IPR042095">
    <property type="entry name" value="SUMF_sf"/>
</dbReference>
<dbReference type="Pfam" id="PF03781">
    <property type="entry name" value="FGE-sulfatase"/>
    <property type="match status" value="1"/>
</dbReference>
<evidence type="ECO:0000313" key="2">
    <source>
        <dbReference type="EMBL" id="RBP95845.1"/>
    </source>
</evidence>
<dbReference type="GO" id="GO:0120147">
    <property type="term" value="F:formylglycine-generating oxidase activity"/>
    <property type="evidence" value="ECO:0007669"/>
    <property type="project" value="TreeGrafter"/>
</dbReference>
<dbReference type="Proteomes" id="UP000252731">
    <property type="component" value="Unassembled WGS sequence"/>
</dbReference>
<feature type="domain" description="Sulfatase-modifying factor enzyme-like" evidence="1">
    <location>
        <begin position="36"/>
        <end position="314"/>
    </location>
</feature>
<reference evidence="2 3" key="1">
    <citation type="submission" date="2018-06" db="EMBL/GenBank/DDBJ databases">
        <title>Freshwater and sediment microbial communities from various areas in North America, analyzing microbe dynamics in response to fracking.</title>
        <authorList>
            <person name="Lamendella R."/>
        </authorList>
    </citation>
    <scope>NUCLEOTIDE SEQUENCE [LARGE SCALE GENOMIC DNA]</scope>
    <source>
        <strain evidence="2 3">14_TX</strain>
    </source>
</reference>
<comment type="caution">
    <text evidence="2">The sequence shown here is derived from an EMBL/GenBank/DDBJ whole genome shotgun (WGS) entry which is preliminary data.</text>
</comment>
<dbReference type="InterPro" id="IPR051043">
    <property type="entry name" value="Sulfatase_Mod_Factor_Kinase"/>
</dbReference>
<gene>
    <name evidence="2" type="ORF">DFO70_102170</name>
</gene>
<keyword evidence="3" id="KW-1185">Reference proteome</keyword>
<dbReference type="PANTHER" id="PTHR23150">
    <property type="entry name" value="SULFATASE MODIFYING FACTOR 1, 2"/>
    <property type="match status" value="1"/>
</dbReference>
<dbReference type="InterPro" id="IPR016187">
    <property type="entry name" value="CTDL_fold"/>
</dbReference>
<accession>A0A366K290</accession>
<organism evidence="2 3">
    <name type="scientific">Cytobacillus firmus</name>
    <name type="common">Bacillus firmus</name>
    <dbReference type="NCBI Taxonomy" id="1399"/>
    <lineage>
        <taxon>Bacteria</taxon>
        <taxon>Bacillati</taxon>
        <taxon>Bacillota</taxon>
        <taxon>Bacilli</taxon>
        <taxon>Bacillales</taxon>
        <taxon>Bacillaceae</taxon>
        <taxon>Cytobacillus</taxon>
    </lineage>
</organism>
<proteinExistence type="predicted"/>
<name>A0A366K290_CYTFI</name>
<dbReference type="SUPFAM" id="SSF56436">
    <property type="entry name" value="C-type lectin-like"/>
    <property type="match status" value="1"/>
</dbReference>
<evidence type="ECO:0000259" key="1">
    <source>
        <dbReference type="Pfam" id="PF03781"/>
    </source>
</evidence>
<dbReference type="OrthoDB" id="9768004at2"/>
<dbReference type="InterPro" id="IPR005532">
    <property type="entry name" value="SUMF_dom"/>
</dbReference>
<dbReference type="PANTHER" id="PTHR23150:SF19">
    <property type="entry name" value="FORMYLGLYCINE-GENERATING ENZYME"/>
    <property type="match status" value="1"/>
</dbReference>
<evidence type="ECO:0000313" key="3">
    <source>
        <dbReference type="Proteomes" id="UP000252731"/>
    </source>
</evidence>
<dbReference type="AlphaFoldDB" id="A0A366K290"/>
<dbReference type="EMBL" id="QNSF01000002">
    <property type="protein sequence ID" value="RBP95845.1"/>
    <property type="molecule type" value="Genomic_DNA"/>
</dbReference>
<protein>
    <submittedName>
        <fullName evidence="2">Formylglycine-generating enzyme required for sulfatase activity</fullName>
    </submittedName>
</protein>
<sequence>MKPIKDSRCCTPSIKKPKMSPKESSNDLIRNNGVIKDMIYLPGGEFLMGTNDQGYPADGEGPVRKVHVNPFYIDECTVTNAQFDVFVRETGYKTDAELYGWSFVFHSFASDETRNKATQVVQQTPWWLVVEGANWRNPEGPDSAIGNRRDYPVVHVSWNDAEAFCKWAGKRLPTEAEWEYAARGGLVQKNFPWGDELYPDGKCLSNIWQGQFPNHNSALDGYKGTAPARSFPPNRYGLYNATGNVWEWCSDWFSPAFHINAPRNNPKGPPFGTAKVIKGGSYLCHESYCNRYRLAARSSNTPDSSTGNMGFRCAGDI</sequence>
<dbReference type="Gene3D" id="3.90.1580.10">
    <property type="entry name" value="paralog of FGE (formylglycine-generating enzyme)"/>
    <property type="match status" value="1"/>
</dbReference>